<keyword evidence="2" id="KW-1185">Reference proteome</keyword>
<proteinExistence type="predicted"/>
<evidence type="ECO:0000313" key="2">
    <source>
        <dbReference type="Proteomes" id="UP000789396"/>
    </source>
</evidence>
<dbReference type="EMBL" id="CAJVPZ010013417">
    <property type="protein sequence ID" value="CAG8648643.1"/>
    <property type="molecule type" value="Genomic_DNA"/>
</dbReference>
<dbReference type="OrthoDB" id="10560388at2759"/>
<reference evidence="1" key="1">
    <citation type="submission" date="2021-06" db="EMBL/GenBank/DDBJ databases">
        <authorList>
            <person name="Kallberg Y."/>
            <person name="Tangrot J."/>
            <person name="Rosling A."/>
        </authorList>
    </citation>
    <scope>NUCLEOTIDE SEQUENCE</scope>
    <source>
        <strain evidence="1">IN212</strain>
    </source>
</reference>
<sequence>MQQLLLNHRESSLSEHMQQLLLNHLESLLSDDYSQQVSQHMQQFSLDYLESSLSEDIFISDLQGFLDNSMQQQDSFIFDVQTMDTIRNDVSYINISEANKDSDHLKIVPGSVFHNIKYYTSKGLNMCMQLSILEDKYPGILFLSQDLFLTIQSFKQRNKVNNEASILLEKLLNNKAQDLNWVVH</sequence>
<dbReference type="AlphaFoldDB" id="A0A9N9H0G5"/>
<evidence type="ECO:0000313" key="1">
    <source>
        <dbReference type="EMBL" id="CAG8648643.1"/>
    </source>
</evidence>
<organism evidence="1 2">
    <name type="scientific">Racocetra fulgida</name>
    <dbReference type="NCBI Taxonomy" id="60492"/>
    <lineage>
        <taxon>Eukaryota</taxon>
        <taxon>Fungi</taxon>
        <taxon>Fungi incertae sedis</taxon>
        <taxon>Mucoromycota</taxon>
        <taxon>Glomeromycotina</taxon>
        <taxon>Glomeromycetes</taxon>
        <taxon>Diversisporales</taxon>
        <taxon>Gigasporaceae</taxon>
        <taxon>Racocetra</taxon>
    </lineage>
</organism>
<gene>
    <name evidence="1" type="ORF">RFULGI_LOCUS8360</name>
</gene>
<accession>A0A9N9H0G5</accession>
<dbReference type="Proteomes" id="UP000789396">
    <property type="component" value="Unassembled WGS sequence"/>
</dbReference>
<protein>
    <submittedName>
        <fullName evidence="1">14050_t:CDS:1</fullName>
    </submittedName>
</protein>
<name>A0A9N9H0G5_9GLOM</name>
<comment type="caution">
    <text evidence="1">The sequence shown here is derived from an EMBL/GenBank/DDBJ whole genome shotgun (WGS) entry which is preliminary data.</text>
</comment>